<comment type="caution">
    <text evidence="5">The sequence shown here is derived from an EMBL/GenBank/DDBJ whole genome shotgun (WGS) entry which is preliminary data.</text>
</comment>
<dbReference type="InterPro" id="IPR000160">
    <property type="entry name" value="GGDEF_dom"/>
</dbReference>
<dbReference type="PANTHER" id="PTHR45138">
    <property type="entry name" value="REGULATORY COMPONENTS OF SENSORY TRANSDUCTION SYSTEM"/>
    <property type="match status" value="1"/>
</dbReference>
<name>T0IHH0_9SPHN</name>
<accession>T0IHH0</accession>
<keyword evidence="6" id="KW-1185">Reference proteome</keyword>
<dbReference type="SUPFAM" id="SSF55073">
    <property type="entry name" value="Nucleotide cyclase"/>
    <property type="match status" value="1"/>
</dbReference>
<keyword evidence="3" id="KW-0812">Transmembrane</keyword>
<comment type="catalytic activity">
    <reaction evidence="2">
        <text>2 GTP = 3',3'-c-di-GMP + 2 diphosphate</text>
        <dbReference type="Rhea" id="RHEA:24898"/>
        <dbReference type="ChEBI" id="CHEBI:33019"/>
        <dbReference type="ChEBI" id="CHEBI:37565"/>
        <dbReference type="ChEBI" id="CHEBI:58805"/>
        <dbReference type="EC" id="2.7.7.65"/>
    </reaction>
</comment>
<dbReference type="FunFam" id="3.30.70.270:FF:000001">
    <property type="entry name" value="Diguanylate cyclase domain protein"/>
    <property type="match status" value="1"/>
</dbReference>
<gene>
    <name evidence="5" type="ORF">L284_20225</name>
</gene>
<evidence type="ECO:0000313" key="6">
    <source>
        <dbReference type="Proteomes" id="UP000015527"/>
    </source>
</evidence>
<dbReference type="InterPro" id="IPR029787">
    <property type="entry name" value="Nucleotide_cyclase"/>
</dbReference>
<feature type="domain" description="GGDEF" evidence="4">
    <location>
        <begin position="151"/>
        <end position="281"/>
    </location>
</feature>
<dbReference type="PANTHER" id="PTHR45138:SF9">
    <property type="entry name" value="DIGUANYLATE CYCLASE DGCM-RELATED"/>
    <property type="match status" value="1"/>
</dbReference>
<dbReference type="eggNOG" id="COG3706">
    <property type="taxonomic scope" value="Bacteria"/>
</dbReference>
<keyword evidence="3" id="KW-1133">Transmembrane helix</keyword>
<dbReference type="EMBL" id="ATHL01000137">
    <property type="protein sequence ID" value="EQB09094.1"/>
    <property type="molecule type" value="Genomic_DNA"/>
</dbReference>
<reference evidence="5 6" key="1">
    <citation type="journal article" date="2013" name="Genome Announc.">
        <title>Genome Sequence of Novosphingobium lindaniclasticum LE124T, Isolated from a Hexachlorocyclohexane Dumpsite.</title>
        <authorList>
            <person name="Saxena A."/>
            <person name="Nayyar N."/>
            <person name="Sangwan N."/>
            <person name="Kumari R."/>
            <person name="Khurana J.P."/>
            <person name="Lal R."/>
        </authorList>
    </citation>
    <scope>NUCLEOTIDE SEQUENCE [LARGE SCALE GENOMIC DNA]</scope>
    <source>
        <strain evidence="5 6">LE124</strain>
    </source>
</reference>
<protein>
    <recommendedName>
        <fullName evidence="1">diguanylate cyclase</fullName>
        <ecNumber evidence="1">2.7.7.65</ecNumber>
    </recommendedName>
</protein>
<dbReference type="SMART" id="SM00267">
    <property type="entry name" value="GGDEF"/>
    <property type="match status" value="1"/>
</dbReference>
<organism evidence="5 6">
    <name type="scientific">Novosphingobium lindaniclasticum LE124</name>
    <dbReference type="NCBI Taxonomy" id="1096930"/>
    <lineage>
        <taxon>Bacteria</taxon>
        <taxon>Pseudomonadati</taxon>
        <taxon>Pseudomonadota</taxon>
        <taxon>Alphaproteobacteria</taxon>
        <taxon>Sphingomonadales</taxon>
        <taxon>Sphingomonadaceae</taxon>
        <taxon>Novosphingobium</taxon>
    </lineage>
</organism>
<dbReference type="AlphaFoldDB" id="T0IHH0"/>
<dbReference type="PATRIC" id="fig|1096930.3.peg.3976"/>
<dbReference type="CDD" id="cd01949">
    <property type="entry name" value="GGDEF"/>
    <property type="match status" value="1"/>
</dbReference>
<feature type="transmembrane region" description="Helical" evidence="3">
    <location>
        <begin position="48"/>
        <end position="73"/>
    </location>
</feature>
<dbReference type="InterPro" id="IPR050469">
    <property type="entry name" value="Diguanylate_Cyclase"/>
</dbReference>
<dbReference type="NCBIfam" id="TIGR00254">
    <property type="entry name" value="GGDEF"/>
    <property type="match status" value="1"/>
</dbReference>
<sequence length="289" mass="31719">MSIQFYLATSFIFPRSLRLRLFAICFVATHLPLLGYCAWGLATGRIALFEFVLLTLATVIGTGLALYGIGALLNPIHALANALNRSEEDRVALPEVGDVIQTLYAGVHRAATATRAQMEDLSIAALEDPLTGIANRRGFLRQLTALPAPQRKGCVAIVDIDFFKQVNDKLGHDEGDRVLCAFADRLSSQIRRADIVARWGGEEFAILFHECIEDEADWTLSRIAARMREEPIATVEGRPITFSAGLCCWNGEDIEAALHLADEALYEAKRDGRDCICRALSAGDPQTTE</sequence>
<evidence type="ECO:0000256" key="3">
    <source>
        <dbReference type="SAM" id="Phobius"/>
    </source>
</evidence>
<dbReference type="PROSITE" id="PS50887">
    <property type="entry name" value="GGDEF"/>
    <property type="match status" value="1"/>
</dbReference>
<evidence type="ECO:0000256" key="1">
    <source>
        <dbReference type="ARBA" id="ARBA00012528"/>
    </source>
</evidence>
<feature type="transmembrane region" description="Helical" evidence="3">
    <location>
        <begin position="21"/>
        <end position="42"/>
    </location>
</feature>
<dbReference type="Proteomes" id="UP000015527">
    <property type="component" value="Unassembled WGS sequence"/>
</dbReference>
<dbReference type="Gene3D" id="3.30.70.270">
    <property type="match status" value="1"/>
</dbReference>
<dbReference type="GO" id="GO:0052621">
    <property type="term" value="F:diguanylate cyclase activity"/>
    <property type="evidence" value="ECO:0007669"/>
    <property type="project" value="UniProtKB-EC"/>
</dbReference>
<keyword evidence="3" id="KW-0472">Membrane</keyword>
<dbReference type="InterPro" id="IPR043128">
    <property type="entry name" value="Rev_trsase/Diguanyl_cyclase"/>
</dbReference>
<dbReference type="Pfam" id="PF00990">
    <property type="entry name" value="GGDEF"/>
    <property type="match status" value="1"/>
</dbReference>
<dbReference type="EC" id="2.7.7.65" evidence="1"/>
<proteinExistence type="predicted"/>
<evidence type="ECO:0000256" key="2">
    <source>
        <dbReference type="ARBA" id="ARBA00034247"/>
    </source>
</evidence>
<evidence type="ECO:0000313" key="5">
    <source>
        <dbReference type="EMBL" id="EQB09094.1"/>
    </source>
</evidence>
<evidence type="ECO:0000259" key="4">
    <source>
        <dbReference type="PROSITE" id="PS50887"/>
    </source>
</evidence>